<sequence length="449" mass="52089">MSFYERNILSLFFSRRFYMAFVVIILLFVGSYTWPALFTAARIVLLSFAGLTLLDYFILFVRKRAISVQRLLPDAFSNGDENKVQLQLVNRYPFRVQLLLIDEVPEQFQLFNFKIPLSLAGGEEKSLDYHLRPVQRGEYIFRQVNLFVRSPLGLVTRRLKTGEPETMVKVMPSFLALRQFELKAHGSNLSEAGSRKIRKIGHSLEFEQIKEYVTGDDIRSINWKATARRGGQLMVNNFMDERSQQVYCIIDKGRVMKMPFEGMALLDYAINATLILSRVALIRQDRAGLITFAEQIGHFLPADRKAAQMPRILETLYNQDTRFLESDYEKLHALIRTRITSRSLIVLFTNFESLAGLERQMPFIRSIARNHLLLVVFFENTELDQLTTTRADTIEELYIRTIAEKFMAEKRQIVKELQKHGVLTILTPPRQLTVNTVNKYLELKARQAI</sequence>
<evidence type="ECO:0000313" key="3">
    <source>
        <dbReference type="EMBL" id="WEK33451.1"/>
    </source>
</evidence>
<reference evidence="3" key="1">
    <citation type="submission" date="2023-03" db="EMBL/GenBank/DDBJ databases">
        <title>Andean soil-derived lignocellulolytic bacterial consortium as a source of novel taxa and putative plastic-active enzymes.</title>
        <authorList>
            <person name="Diaz-Garcia L."/>
            <person name="Chuvochina M."/>
            <person name="Feuerriegel G."/>
            <person name="Bunk B."/>
            <person name="Sproer C."/>
            <person name="Streit W.R."/>
            <person name="Rodriguez L.M."/>
            <person name="Overmann J."/>
            <person name="Jimenez D.J."/>
        </authorList>
    </citation>
    <scope>NUCLEOTIDE SEQUENCE</scope>
    <source>
        <strain evidence="3">MAG 7</strain>
    </source>
</reference>
<keyword evidence="1" id="KW-0472">Membrane</keyword>
<dbReference type="PANTHER" id="PTHR33608">
    <property type="entry name" value="BLL2464 PROTEIN"/>
    <property type="match status" value="1"/>
</dbReference>
<gene>
    <name evidence="3" type="ORF">P0Y53_13245</name>
</gene>
<feature type="domain" description="DUF58" evidence="2">
    <location>
        <begin position="209"/>
        <end position="360"/>
    </location>
</feature>
<evidence type="ECO:0000256" key="1">
    <source>
        <dbReference type="SAM" id="Phobius"/>
    </source>
</evidence>
<organism evidence="3 4">
    <name type="scientific">Candidatus Pseudobacter hemicellulosilyticus</name>
    <dbReference type="NCBI Taxonomy" id="3121375"/>
    <lineage>
        <taxon>Bacteria</taxon>
        <taxon>Pseudomonadati</taxon>
        <taxon>Bacteroidota</taxon>
        <taxon>Chitinophagia</taxon>
        <taxon>Chitinophagales</taxon>
        <taxon>Chitinophagaceae</taxon>
        <taxon>Pseudobacter</taxon>
    </lineage>
</organism>
<protein>
    <submittedName>
        <fullName evidence="3">DUF58 domain-containing protein</fullName>
    </submittedName>
</protein>
<evidence type="ECO:0000313" key="4">
    <source>
        <dbReference type="Proteomes" id="UP001220610"/>
    </source>
</evidence>
<dbReference type="EMBL" id="CP119311">
    <property type="protein sequence ID" value="WEK33451.1"/>
    <property type="molecule type" value="Genomic_DNA"/>
</dbReference>
<name>A0AAJ5WMM5_9BACT</name>
<evidence type="ECO:0000259" key="2">
    <source>
        <dbReference type="Pfam" id="PF01882"/>
    </source>
</evidence>
<dbReference type="PANTHER" id="PTHR33608:SF3">
    <property type="entry name" value="SLR2013 PROTEIN"/>
    <property type="match status" value="1"/>
</dbReference>
<dbReference type="AlphaFoldDB" id="A0AAJ5WMM5"/>
<feature type="transmembrane region" description="Helical" evidence="1">
    <location>
        <begin position="16"/>
        <end position="34"/>
    </location>
</feature>
<dbReference type="InterPro" id="IPR002881">
    <property type="entry name" value="DUF58"/>
</dbReference>
<accession>A0AAJ5WMM5</accession>
<keyword evidence="1" id="KW-1133">Transmembrane helix</keyword>
<proteinExistence type="predicted"/>
<feature type="transmembrane region" description="Helical" evidence="1">
    <location>
        <begin position="40"/>
        <end position="61"/>
    </location>
</feature>
<dbReference type="Pfam" id="PF01882">
    <property type="entry name" value="DUF58"/>
    <property type="match status" value="1"/>
</dbReference>
<dbReference type="Proteomes" id="UP001220610">
    <property type="component" value="Chromosome"/>
</dbReference>
<keyword evidence="1" id="KW-0812">Transmembrane</keyword>